<gene>
    <name evidence="2" type="ORF">LVY72_16180</name>
</gene>
<evidence type="ECO:0000259" key="1">
    <source>
        <dbReference type="Pfam" id="PF13468"/>
    </source>
</evidence>
<dbReference type="InterPro" id="IPR025870">
    <property type="entry name" value="Glyoxalase-like_dom"/>
</dbReference>
<dbReference type="EMBL" id="JAKLTQ010000013">
    <property type="protein sequence ID" value="MCG2623436.1"/>
    <property type="molecule type" value="Genomic_DNA"/>
</dbReference>
<name>A0ABS9LA16_9MICC</name>
<organism evidence="2 3">
    <name type="scientific">Arthrobacter hankyongi</name>
    <dbReference type="NCBI Taxonomy" id="2904801"/>
    <lineage>
        <taxon>Bacteria</taxon>
        <taxon>Bacillati</taxon>
        <taxon>Actinomycetota</taxon>
        <taxon>Actinomycetes</taxon>
        <taxon>Micrococcales</taxon>
        <taxon>Micrococcaceae</taxon>
        <taxon>Arthrobacter</taxon>
    </lineage>
</organism>
<reference evidence="2" key="1">
    <citation type="submission" date="2022-01" db="EMBL/GenBank/DDBJ databases">
        <authorList>
            <person name="Jo J.-H."/>
            <person name="Im W.-T."/>
        </authorList>
    </citation>
    <scope>NUCLEOTIDE SEQUENCE</scope>
    <source>
        <strain evidence="2">I2-34</strain>
    </source>
</reference>
<protein>
    <submittedName>
        <fullName evidence="2">VOC family protein</fullName>
    </submittedName>
</protein>
<dbReference type="SUPFAM" id="SSF54593">
    <property type="entry name" value="Glyoxalase/Bleomycin resistance protein/Dihydroxybiphenyl dioxygenase"/>
    <property type="match status" value="1"/>
</dbReference>
<dbReference type="Pfam" id="PF13468">
    <property type="entry name" value="Glyoxalase_3"/>
    <property type="match status" value="1"/>
</dbReference>
<sequence>MSNPVLPEFRQLVLLTGDLEGTLLRARKEFDLPAGFRDEVALAKVGMKHEVFGFDRTYVEVCEPINPESSAARSLAKKGDSGFMVCVQVDDAEAMLARAKAEGLEPIVNKDHHGSTLTQWHPRDFGTIAEFDQMRPADSWHFAPEIYETRNSKVVGDIVAVDLAVADPAAMARRWAIVTGGTVGGDGVSVQLATAVLRFAQVEGVLGVYSVDCRAADRARAGEVIRLGGVDFKLI</sequence>
<evidence type="ECO:0000313" key="3">
    <source>
        <dbReference type="Proteomes" id="UP001165368"/>
    </source>
</evidence>
<dbReference type="Proteomes" id="UP001165368">
    <property type="component" value="Unassembled WGS sequence"/>
</dbReference>
<comment type="caution">
    <text evidence="2">The sequence shown here is derived from an EMBL/GenBank/DDBJ whole genome shotgun (WGS) entry which is preliminary data.</text>
</comment>
<keyword evidence="3" id="KW-1185">Reference proteome</keyword>
<evidence type="ECO:0000313" key="2">
    <source>
        <dbReference type="EMBL" id="MCG2623436.1"/>
    </source>
</evidence>
<dbReference type="RefSeq" id="WP_237822743.1">
    <property type="nucleotide sequence ID" value="NZ_JAKLTQ010000013.1"/>
</dbReference>
<dbReference type="InterPro" id="IPR029068">
    <property type="entry name" value="Glyas_Bleomycin-R_OHBP_Dase"/>
</dbReference>
<feature type="domain" description="Glyoxalase-like" evidence="1">
    <location>
        <begin position="34"/>
        <end position="176"/>
    </location>
</feature>
<accession>A0ABS9LA16</accession>
<dbReference type="Gene3D" id="3.10.180.10">
    <property type="entry name" value="2,3-Dihydroxybiphenyl 1,2-Dioxygenase, domain 1"/>
    <property type="match status" value="1"/>
</dbReference>
<proteinExistence type="predicted"/>